<proteinExistence type="predicted"/>
<reference evidence="3" key="1">
    <citation type="submission" date="2017-09" db="EMBL/GenBank/DDBJ databases">
        <title>Depth-based differentiation of microbial function through sediment-hosted aquifers and enrichment of novel symbionts in the deep terrestrial subsurface.</title>
        <authorList>
            <person name="Probst A.J."/>
            <person name="Ladd B."/>
            <person name="Jarett J.K."/>
            <person name="Geller-Mcgrath D.E."/>
            <person name="Sieber C.M.K."/>
            <person name="Emerson J.B."/>
            <person name="Anantharaman K."/>
            <person name="Thomas B.C."/>
            <person name="Malmstrom R."/>
            <person name="Stieglmeier M."/>
            <person name="Klingl A."/>
            <person name="Woyke T."/>
            <person name="Ryan C.M."/>
            <person name="Banfield J.F."/>
        </authorList>
    </citation>
    <scope>NUCLEOTIDE SEQUENCE [LARGE SCALE GENOMIC DNA]</scope>
</reference>
<feature type="transmembrane region" description="Helical" evidence="1">
    <location>
        <begin position="75"/>
        <end position="93"/>
    </location>
</feature>
<accession>A0A2M8KEC7</accession>
<name>A0A2M8KEC7_9BACT</name>
<dbReference type="EMBL" id="PFDW01000037">
    <property type="protein sequence ID" value="PJE58264.1"/>
    <property type="molecule type" value="Genomic_DNA"/>
</dbReference>
<keyword evidence="1" id="KW-0812">Transmembrane</keyword>
<gene>
    <name evidence="2" type="ORF">COU81_01650</name>
</gene>
<feature type="transmembrane region" description="Helical" evidence="1">
    <location>
        <begin position="30"/>
        <end position="63"/>
    </location>
</feature>
<dbReference type="Proteomes" id="UP000231450">
    <property type="component" value="Unassembled WGS sequence"/>
</dbReference>
<organism evidence="2 3">
    <name type="scientific">Candidatus Portnoybacteria bacterium CG10_big_fil_rev_8_21_14_0_10_36_7</name>
    <dbReference type="NCBI Taxonomy" id="1974812"/>
    <lineage>
        <taxon>Bacteria</taxon>
        <taxon>Candidatus Portnoyibacteriota</taxon>
    </lineage>
</organism>
<evidence type="ECO:0000313" key="2">
    <source>
        <dbReference type="EMBL" id="PJE58264.1"/>
    </source>
</evidence>
<keyword evidence="1" id="KW-1133">Transmembrane helix</keyword>
<comment type="caution">
    <text evidence="2">The sequence shown here is derived from an EMBL/GenBank/DDBJ whole genome shotgun (WGS) entry which is preliminary data.</text>
</comment>
<keyword evidence="1" id="KW-0472">Membrane</keyword>
<protein>
    <submittedName>
        <fullName evidence="2">Uncharacterized protein</fullName>
    </submittedName>
</protein>
<dbReference type="AlphaFoldDB" id="A0A2M8KEC7"/>
<evidence type="ECO:0000313" key="3">
    <source>
        <dbReference type="Proteomes" id="UP000231450"/>
    </source>
</evidence>
<sequence>MAFHIIVALVVIVTAIVVRRNYLRWQAWVTYGVVAITSLVIAGYSEFAFGMVIISSIVGLFSIELWQSAQAQARHSRTIVIVAIVGMVGYFIANP</sequence>
<evidence type="ECO:0000256" key="1">
    <source>
        <dbReference type="SAM" id="Phobius"/>
    </source>
</evidence>